<dbReference type="Pfam" id="PF12171">
    <property type="entry name" value="zf-C2H2_jaz"/>
    <property type="match status" value="2"/>
</dbReference>
<keyword evidence="5" id="KW-0862">Zinc</keyword>
<gene>
    <name evidence="9" type="ORF">P167DRAFT_475025</name>
</gene>
<sequence length="266" mass="29728">CYICPKRPSFNTNQALKYHSQASINHSPWPYCKPCSRLFIYQSALDTIPDATQFHCCNCDRDFSSESSLDQHLRDKVHAERPTALLGFFCRPCNRTFKDEYALKQHMSSLKHNPLIEELKCITDSKCKKTFMAPSAMLHHLESGACISGINRQKLDHLIKEKDTGSIITFQAGLEGRIHSDDDDDDSSDSEEVLAFVEGDQKCPMCPAGSTRTFKTAHALWQHMNSAAHAPLSYHCPLRLAVGGKGIMKSFTTLSGMTQHLESGAC</sequence>
<keyword evidence="3" id="KW-0677">Repeat</keyword>
<dbReference type="Proteomes" id="UP000277580">
    <property type="component" value="Unassembled WGS sequence"/>
</dbReference>
<evidence type="ECO:0000313" key="10">
    <source>
        <dbReference type="Proteomes" id="UP000277580"/>
    </source>
</evidence>
<accession>A0A3N4KXG2</accession>
<dbReference type="PROSITE" id="PS00028">
    <property type="entry name" value="ZINC_FINGER_C2H2_1"/>
    <property type="match status" value="2"/>
</dbReference>
<dbReference type="InterPro" id="IPR013087">
    <property type="entry name" value="Znf_C2H2_type"/>
</dbReference>
<keyword evidence="2" id="KW-0479">Metal-binding</keyword>
<dbReference type="Gene3D" id="3.30.160.60">
    <property type="entry name" value="Classic Zinc Finger"/>
    <property type="match status" value="2"/>
</dbReference>
<dbReference type="InParanoid" id="A0A3N4KXG2"/>
<keyword evidence="6" id="KW-0539">Nucleus</keyword>
<dbReference type="SMART" id="SM00451">
    <property type="entry name" value="ZnF_U1"/>
    <property type="match status" value="2"/>
</dbReference>
<evidence type="ECO:0000313" key="9">
    <source>
        <dbReference type="EMBL" id="RPB13031.1"/>
    </source>
</evidence>
<keyword evidence="4 7" id="KW-0863">Zinc-finger</keyword>
<evidence type="ECO:0000256" key="4">
    <source>
        <dbReference type="ARBA" id="ARBA00022771"/>
    </source>
</evidence>
<feature type="domain" description="C2H2-type" evidence="8">
    <location>
        <begin position="88"/>
        <end position="112"/>
    </location>
</feature>
<dbReference type="AlphaFoldDB" id="A0A3N4KXG2"/>
<dbReference type="EMBL" id="ML119125">
    <property type="protein sequence ID" value="RPB13031.1"/>
    <property type="molecule type" value="Genomic_DNA"/>
</dbReference>
<dbReference type="PROSITE" id="PS50157">
    <property type="entry name" value="ZINC_FINGER_C2H2_2"/>
    <property type="match status" value="2"/>
</dbReference>
<dbReference type="SUPFAM" id="SSF57667">
    <property type="entry name" value="beta-beta-alpha zinc fingers"/>
    <property type="match status" value="2"/>
</dbReference>
<evidence type="ECO:0000259" key="8">
    <source>
        <dbReference type="PROSITE" id="PS50157"/>
    </source>
</evidence>
<proteinExistence type="predicted"/>
<evidence type="ECO:0000256" key="3">
    <source>
        <dbReference type="ARBA" id="ARBA00022737"/>
    </source>
</evidence>
<dbReference type="GO" id="GO:0008270">
    <property type="term" value="F:zinc ion binding"/>
    <property type="evidence" value="ECO:0007669"/>
    <property type="project" value="UniProtKB-KW"/>
</dbReference>
<evidence type="ECO:0000256" key="5">
    <source>
        <dbReference type="ARBA" id="ARBA00022833"/>
    </source>
</evidence>
<evidence type="ECO:0000256" key="7">
    <source>
        <dbReference type="PROSITE-ProRule" id="PRU00042"/>
    </source>
</evidence>
<dbReference type="OrthoDB" id="6077919at2759"/>
<feature type="non-terminal residue" evidence="9">
    <location>
        <position position="266"/>
    </location>
</feature>
<dbReference type="SMART" id="SM00355">
    <property type="entry name" value="ZnF_C2H2"/>
    <property type="match status" value="4"/>
</dbReference>
<dbReference type="STRING" id="1392247.A0A3N4KXG2"/>
<dbReference type="GO" id="GO:0005634">
    <property type="term" value="C:nucleus"/>
    <property type="evidence" value="ECO:0007669"/>
    <property type="project" value="UniProtKB-SubCell"/>
</dbReference>
<dbReference type="InterPro" id="IPR022755">
    <property type="entry name" value="Znf_C2H2_jaz"/>
</dbReference>
<name>A0A3N4KXG2_9PEZI</name>
<evidence type="ECO:0000256" key="2">
    <source>
        <dbReference type="ARBA" id="ARBA00022723"/>
    </source>
</evidence>
<reference evidence="9 10" key="1">
    <citation type="journal article" date="2018" name="Nat. Ecol. Evol.">
        <title>Pezizomycetes genomes reveal the molecular basis of ectomycorrhizal truffle lifestyle.</title>
        <authorList>
            <person name="Murat C."/>
            <person name="Payen T."/>
            <person name="Noel B."/>
            <person name="Kuo A."/>
            <person name="Morin E."/>
            <person name="Chen J."/>
            <person name="Kohler A."/>
            <person name="Krizsan K."/>
            <person name="Balestrini R."/>
            <person name="Da Silva C."/>
            <person name="Montanini B."/>
            <person name="Hainaut M."/>
            <person name="Levati E."/>
            <person name="Barry K.W."/>
            <person name="Belfiori B."/>
            <person name="Cichocki N."/>
            <person name="Clum A."/>
            <person name="Dockter R.B."/>
            <person name="Fauchery L."/>
            <person name="Guy J."/>
            <person name="Iotti M."/>
            <person name="Le Tacon F."/>
            <person name="Lindquist E.A."/>
            <person name="Lipzen A."/>
            <person name="Malagnac F."/>
            <person name="Mello A."/>
            <person name="Molinier V."/>
            <person name="Miyauchi S."/>
            <person name="Poulain J."/>
            <person name="Riccioni C."/>
            <person name="Rubini A."/>
            <person name="Sitrit Y."/>
            <person name="Splivallo R."/>
            <person name="Traeger S."/>
            <person name="Wang M."/>
            <person name="Zifcakova L."/>
            <person name="Wipf D."/>
            <person name="Zambonelli A."/>
            <person name="Paolocci F."/>
            <person name="Nowrousian M."/>
            <person name="Ottonello S."/>
            <person name="Baldrian P."/>
            <person name="Spatafora J.W."/>
            <person name="Henrissat B."/>
            <person name="Nagy L.G."/>
            <person name="Aury J.M."/>
            <person name="Wincker P."/>
            <person name="Grigoriev I.V."/>
            <person name="Bonfante P."/>
            <person name="Martin F.M."/>
        </authorList>
    </citation>
    <scope>NUCLEOTIDE SEQUENCE [LARGE SCALE GENOMIC DNA]</scope>
    <source>
        <strain evidence="9 10">CCBAS932</strain>
    </source>
</reference>
<feature type="non-terminal residue" evidence="9">
    <location>
        <position position="1"/>
    </location>
</feature>
<organism evidence="9 10">
    <name type="scientific">Morchella conica CCBAS932</name>
    <dbReference type="NCBI Taxonomy" id="1392247"/>
    <lineage>
        <taxon>Eukaryota</taxon>
        <taxon>Fungi</taxon>
        <taxon>Dikarya</taxon>
        <taxon>Ascomycota</taxon>
        <taxon>Pezizomycotina</taxon>
        <taxon>Pezizomycetes</taxon>
        <taxon>Pezizales</taxon>
        <taxon>Morchellaceae</taxon>
        <taxon>Morchella</taxon>
    </lineage>
</organism>
<comment type="subcellular location">
    <subcellularLocation>
        <location evidence="1">Nucleus</location>
    </subcellularLocation>
</comment>
<dbReference type="PANTHER" id="PTHR24406">
    <property type="entry name" value="TRANSCRIPTIONAL REPRESSOR CTCFL-RELATED"/>
    <property type="match status" value="1"/>
</dbReference>
<dbReference type="InterPro" id="IPR036236">
    <property type="entry name" value="Znf_C2H2_sf"/>
</dbReference>
<evidence type="ECO:0000256" key="6">
    <source>
        <dbReference type="ARBA" id="ARBA00023242"/>
    </source>
</evidence>
<feature type="domain" description="C2H2-type" evidence="8">
    <location>
        <begin position="54"/>
        <end position="83"/>
    </location>
</feature>
<dbReference type="GO" id="GO:0003676">
    <property type="term" value="F:nucleic acid binding"/>
    <property type="evidence" value="ECO:0007669"/>
    <property type="project" value="InterPro"/>
</dbReference>
<dbReference type="InterPro" id="IPR003604">
    <property type="entry name" value="Matrin/U1-like-C_Znf_C2H2"/>
</dbReference>
<protein>
    <recommendedName>
        <fullName evidence="8">C2H2-type domain-containing protein</fullName>
    </recommendedName>
</protein>
<keyword evidence="10" id="KW-1185">Reference proteome</keyword>
<evidence type="ECO:0000256" key="1">
    <source>
        <dbReference type="ARBA" id="ARBA00004123"/>
    </source>
</evidence>
<dbReference type="InterPro" id="IPR050888">
    <property type="entry name" value="ZnF_C2H2-type_TF"/>
</dbReference>